<evidence type="ECO:0000313" key="1">
    <source>
        <dbReference type="EMBL" id="GER91436.1"/>
    </source>
</evidence>
<dbReference type="InterPro" id="IPR051698">
    <property type="entry name" value="Transposase_11-like"/>
</dbReference>
<dbReference type="NCBIfam" id="NF033564">
    <property type="entry name" value="transpos_ISAs1"/>
    <property type="match status" value="1"/>
</dbReference>
<gene>
    <name evidence="1" type="ORF">KDW_55980</name>
</gene>
<dbReference type="EMBL" id="BKZW01000003">
    <property type="protein sequence ID" value="GER91436.1"/>
    <property type="molecule type" value="Genomic_DNA"/>
</dbReference>
<sequence>MILIIKDNTPVTREDLELFFEDPHADRSTWHSYEQVEKGHGRLERRHLLTSPDLNELLDREWGEVGQVFRLQRERKTAEKRSVEVVYGLTTLSREQCSIQRLFRLIRDHWAVENRLHGRRDVTLEKTMWRSRSSCRSNACRTQLARALLDGYASGFQCGSSNPAICISPEEALAWLL</sequence>
<dbReference type="PANTHER" id="PTHR30298:SF0">
    <property type="entry name" value="PROTEIN YBFL-RELATED"/>
    <property type="match status" value="1"/>
</dbReference>
<dbReference type="Proteomes" id="UP000326912">
    <property type="component" value="Unassembled WGS sequence"/>
</dbReference>
<keyword evidence="2" id="KW-1185">Reference proteome</keyword>
<name>A0A5J4L1W7_9CHLR</name>
<dbReference type="AlphaFoldDB" id="A0A5J4L1W7"/>
<organism evidence="1 2">
    <name type="scientific">Dictyobacter vulcani</name>
    <dbReference type="NCBI Taxonomy" id="2607529"/>
    <lineage>
        <taxon>Bacteria</taxon>
        <taxon>Bacillati</taxon>
        <taxon>Chloroflexota</taxon>
        <taxon>Ktedonobacteria</taxon>
        <taxon>Ktedonobacterales</taxon>
        <taxon>Dictyobacteraceae</taxon>
        <taxon>Dictyobacter</taxon>
    </lineage>
</organism>
<evidence type="ECO:0000313" key="2">
    <source>
        <dbReference type="Proteomes" id="UP000326912"/>
    </source>
</evidence>
<protein>
    <recommendedName>
        <fullName evidence="3">Transposase IS4-like domain-containing protein</fullName>
    </recommendedName>
</protein>
<dbReference type="PANTHER" id="PTHR30298">
    <property type="entry name" value="H REPEAT-ASSOCIATED PREDICTED TRANSPOSASE"/>
    <property type="match status" value="1"/>
</dbReference>
<proteinExistence type="predicted"/>
<reference evidence="1 2" key="1">
    <citation type="submission" date="2019-10" db="EMBL/GenBank/DDBJ databases">
        <title>Dictyobacter vulcani sp. nov., within the class Ktedonobacteria, isolated from soil of volcanic Mt. Zao.</title>
        <authorList>
            <person name="Zheng Y."/>
            <person name="Wang C.M."/>
            <person name="Sakai Y."/>
            <person name="Abe K."/>
            <person name="Yokota A."/>
            <person name="Yabe S."/>
        </authorList>
    </citation>
    <scope>NUCLEOTIDE SEQUENCE [LARGE SCALE GENOMIC DNA]</scope>
    <source>
        <strain evidence="1 2">W12</strain>
    </source>
</reference>
<accession>A0A5J4L1W7</accession>
<evidence type="ECO:0008006" key="3">
    <source>
        <dbReference type="Google" id="ProtNLM"/>
    </source>
</evidence>
<comment type="caution">
    <text evidence="1">The sequence shown here is derived from an EMBL/GenBank/DDBJ whole genome shotgun (WGS) entry which is preliminary data.</text>
</comment>
<dbReference type="InterPro" id="IPR047647">
    <property type="entry name" value="ISAs1_transpos"/>
</dbReference>